<keyword evidence="3" id="KW-1185">Reference proteome</keyword>
<dbReference type="EnsemblPlants" id="Kaladp0008s0282.1.v1.1">
    <property type="protein sequence ID" value="Kaladp0008s0282.1.v1.1"/>
    <property type="gene ID" value="Kaladp0008s0282.v1.1"/>
</dbReference>
<dbReference type="PANTHER" id="PTHR46932">
    <property type="entry name" value="HEAVY METAL-ASSOCIATED ISOPRENYLATED PLANT PROTEIN 47"/>
    <property type="match status" value="1"/>
</dbReference>
<proteinExistence type="predicted"/>
<evidence type="ECO:0000259" key="1">
    <source>
        <dbReference type="PROSITE" id="PS50846"/>
    </source>
</evidence>
<name>A0A7N0SVT4_KALFE</name>
<dbReference type="InterPro" id="IPR006121">
    <property type="entry name" value="HMA_dom"/>
</dbReference>
<protein>
    <recommendedName>
        <fullName evidence="1">HMA domain-containing protein</fullName>
    </recommendedName>
</protein>
<accession>A0A7N0SVT4</accession>
<evidence type="ECO:0000313" key="3">
    <source>
        <dbReference type="Proteomes" id="UP000594263"/>
    </source>
</evidence>
<dbReference type="Gramene" id="Kaladp0008s0282.1.v1.1">
    <property type="protein sequence ID" value="Kaladp0008s0282.1.v1.1"/>
    <property type="gene ID" value="Kaladp0008s0282.v1.1"/>
</dbReference>
<sequence length="80" mass="8804">MQNPRCRTKAMKIAAVTQGVTSVALEGPERDQLVVVGIGVDSATLANLLRRKVGKTTFISVAEVKPDLATKSRRMRQRWP</sequence>
<dbReference type="PANTHER" id="PTHR46932:SF12">
    <property type="entry name" value="HEAVY METAL-ASSOCIATED ISOPRENYLATED PLANT PROTEIN 47"/>
    <property type="match status" value="1"/>
</dbReference>
<organism evidence="2 3">
    <name type="scientific">Kalanchoe fedtschenkoi</name>
    <name type="common">Lavender scallops</name>
    <name type="synonym">South American air plant</name>
    <dbReference type="NCBI Taxonomy" id="63787"/>
    <lineage>
        <taxon>Eukaryota</taxon>
        <taxon>Viridiplantae</taxon>
        <taxon>Streptophyta</taxon>
        <taxon>Embryophyta</taxon>
        <taxon>Tracheophyta</taxon>
        <taxon>Spermatophyta</taxon>
        <taxon>Magnoliopsida</taxon>
        <taxon>eudicotyledons</taxon>
        <taxon>Gunneridae</taxon>
        <taxon>Pentapetalae</taxon>
        <taxon>Saxifragales</taxon>
        <taxon>Crassulaceae</taxon>
        <taxon>Kalanchoe</taxon>
    </lineage>
</organism>
<dbReference type="Proteomes" id="UP000594263">
    <property type="component" value="Unplaced"/>
</dbReference>
<dbReference type="AlphaFoldDB" id="A0A7N0SVT4"/>
<dbReference type="GO" id="GO:0046872">
    <property type="term" value="F:metal ion binding"/>
    <property type="evidence" value="ECO:0007669"/>
    <property type="project" value="InterPro"/>
</dbReference>
<evidence type="ECO:0000313" key="2">
    <source>
        <dbReference type="EnsemblPlants" id="Kaladp0008s0282.1.v1.1"/>
    </source>
</evidence>
<dbReference type="OMA" id="WPHAHIL"/>
<dbReference type="Gene3D" id="3.30.70.100">
    <property type="match status" value="1"/>
</dbReference>
<dbReference type="PROSITE" id="PS50846">
    <property type="entry name" value="HMA_2"/>
    <property type="match status" value="1"/>
</dbReference>
<dbReference type="InterPro" id="IPR042885">
    <property type="entry name" value="HIPP47/16"/>
</dbReference>
<feature type="domain" description="HMA" evidence="1">
    <location>
        <begin position="1"/>
        <end position="61"/>
    </location>
</feature>
<reference evidence="2" key="1">
    <citation type="submission" date="2021-01" db="UniProtKB">
        <authorList>
            <consortium name="EnsemblPlants"/>
        </authorList>
    </citation>
    <scope>IDENTIFICATION</scope>
</reference>